<reference evidence="4" key="1">
    <citation type="journal article" date="2019" name="Int. J. Syst. Evol. Microbiol.">
        <title>The Global Catalogue of Microorganisms (GCM) 10K type strain sequencing project: providing services to taxonomists for standard genome sequencing and annotation.</title>
        <authorList>
            <consortium name="The Broad Institute Genomics Platform"/>
            <consortium name="The Broad Institute Genome Sequencing Center for Infectious Disease"/>
            <person name="Wu L."/>
            <person name="Ma J."/>
        </authorList>
    </citation>
    <scope>NUCLEOTIDE SEQUENCE [LARGE SCALE GENOMIC DNA]</scope>
    <source>
        <strain evidence="4">JCM 17591</strain>
    </source>
</reference>
<keyword evidence="2" id="KW-0812">Transmembrane</keyword>
<comment type="caution">
    <text evidence="3">The sequence shown here is derived from an EMBL/GenBank/DDBJ whole genome shotgun (WGS) entry which is preliminary data.</text>
</comment>
<dbReference type="RefSeq" id="WP_344755254.1">
    <property type="nucleotide sequence ID" value="NZ_BAABBW010000004.1"/>
</dbReference>
<feature type="transmembrane region" description="Helical" evidence="2">
    <location>
        <begin position="85"/>
        <end position="108"/>
    </location>
</feature>
<keyword evidence="2" id="KW-0472">Membrane</keyword>
<evidence type="ECO:0000256" key="2">
    <source>
        <dbReference type="SAM" id="Phobius"/>
    </source>
</evidence>
<keyword evidence="4" id="KW-1185">Reference proteome</keyword>
<dbReference type="EMBL" id="BAABBW010000004">
    <property type="protein sequence ID" value="GAA4177726.1"/>
    <property type="molecule type" value="Genomic_DNA"/>
</dbReference>
<gene>
    <name evidence="3" type="ORF">GCM10022287_26940</name>
</gene>
<proteinExistence type="predicted"/>
<evidence type="ECO:0000313" key="4">
    <source>
        <dbReference type="Proteomes" id="UP001501079"/>
    </source>
</evidence>
<dbReference type="Proteomes" id="UP001501079">
    <property type="component" value="Unassembled WGS sequence"/>
</dbReference>
<feature type="region of interest" description="Disordered" evidence="1">
    <location>
        <begin position="1"/>
        <end position="56"/>
    </location>
</feature>
<evidence type="ECO:0000256" key="1">
    <source>
        <dbReference type="SAM" id="MobiDB-lite"/>
    </source>
</evidence>
<evidence type="ECO:0000313" key="3">
    <source>
        <dbReference type="EMBL" id="GAA4177726.1"/>
    </source>
</evidence>
<organism evidence="3 4">
    <name type="scientific">Gryllotalpicola koreensis</name>
    <dbReference type="NCBI Taxonomy" id="993086"/>
    <lineage>
        <taxon>Bacteria</taxon>
        <taxon>Bacillati</taxon>
        <taxon>Actinomycetota</taxon>
        <taxon>Actinomycetes</taxon>
        <taxon>Micrococcales</taxon>
        <taxon>Microbacteriaceae</taxon>
        <taxon>Gryllotalpicola</taxon>
    </lineage>
</organism>
<keyword evidence="2" id="KW-1133">Transmembrane helix</keyword>
<feature type="compositionally biased region" description="Low complexity" evidence="1">
    <location>
        <begin position="1"/>
        <end position="23"/>
    </location>
</feature>
<evidence type="ECO:0008006" key="5">
    <source>
        <dbReference type="Google" id="ProtNLM"/>
    </source>
</evidence>
<protein>
    <recommendedName>
        <fullName evidence="5">Fimbrial assembly protein</fullName>
    </recommendedName>
</protein>
<name>A0ABP8A4N2_9MICO</name>
<accession>A0ABP8A4N2</accession>
<sequence>MSTSELPAPLTELLAPPIETLTEQKSKRHGRRGGERSDAATGSPRASKPAKQSRADDLVLGGAPIARLLPPEVVEAGKARATRNLMVLIILGVLVLAGVATGAAYLLAQRSQAELEAIQTQNTTVLAQQAQYAPVRSVQNQVKLAQAAQRVGAASEIDWSAYFAKVQGVMPAGVSITAISGETASPTAAIAQDSAPLSPSRAATVTLAIDAPNELTIADALDALQKLPGYTAAVPGSITQGASAAGSADTPGGSAWSTTIVVSLNDGAFANRFDQKNQ</sequence>